<dbReference type="RefSeq" id="WP_331244540.1">
    <property type="nucleotide sequence ID" value="NZ_JAQSGJ010000068.1"/>
</dbReference>
<evidence type="ECO:0000313" key="2">
    <source>
        <dbReference type="EMBL" id="MEE6717084.1"/>
    </source>
</evidence>
<dbReference type="EMBL" id="JAQSGK010000068">
    <property type="protein sequence ID" value="MEE6717084.1"/>
    <property type="molecule type" value="Genomic_DNA"/>
</dbReference>
<proteinExistence type="predicted"/>
<evidence type="ECO:0000256" key="1">
    <source>
        <dbReference type="SAM" id="MobiDB-lite"/>
    </source>
</evidence>
<organism evidence="2 3">
    <name type="scientific">Schleiferilactobacillus harbinensis</name>
    <dbReference type="NCBI Taxonomy" id="304207"/>
    <lineage>
        <taxon>Bacteria</taxon>
        <taxon>Bacillati</taxon>
        <taxon>Bacillota</taxon>
        <taxon>Bacilli</taxon>
        <taxon>Lactobacillales</taxon>
        <taxon>Lactobacillaceae</taxon>
        <taxon>Schleiferilactobacillus</taxon>
    </lineage>
</organism>
<name>A0ABU7T396_9LACO</name>
<keyword evidence="3" id="KW-1185">Reference proteome</keyword>
<feature type="compositionally biased region" description="Low complexity" evidence="1">
    <location>
        <begin position="17"/>
        <end position="27"/>
    </location>
</feature>
<comment type="caution">
    <text evidence="2">The sequence shown here is derived from an EMBL/GenBank/DDBJ whole genome shotgun (WGS) entry which is preliminary data.</text>
</comment>
<dbReference type="Proteomes" id="UP001330016">
    <property type="component" value="Unassembled WGS sequence"/>
</dbReference>
<evidence type="ECO:0000313" key="3">
    <source>
        <dbReference type="Proteomes" id="UP001330016"/>
    </source>
</evidence>
<sequence>MTESNNAEQHAKKAKLGFFNNAGPKKNNNNLDLAYTNIAEPKETYNPEKNTGKEILPKSASKTLSASAAANAARKTLRLPNEVYYEFSALLELSEFAYSYELLAELVEDGIKKRSDGDPDFSRTFRAVTERIKMTDHRKMDRKRRK</sequence>
<reference evidence="2 3" key="1">
    <citation type="submission" date="2023-02" db="EMBL/GenBank/DDBJ databases">
        <title>The predominant lactic acid bacteria and yeasts involved in the spontaneous fermentation of millet during the production of the traditional porridge Hausa koko in Ghana.</title>
        <authorList>
            <person name="Atter A."/>
            <person name="Diaz M."/>
        </authorList>
    </citation>
    <scope>NUCLEOTIDE SEQUENCE [LARGE SCALE GENOMIC DNA]</scope>
    <source>
        <strain evidence="2 3">FI11640</strain>
    </source>
</reference>
<accession>A0ABU7T396</accession>
<feature type="region of interest" description="Disordered" evidence="1">
    <location>
        <begin position="1"/>
        <end position="27"/>
    </location>
</feature>
<gene>
    <name evidence="2" type="ORF">PS435_14665</name>
</gene>
<protein>
    <submittedName>
        <fullName evidence="2">Uncharacterized protein</fullName>
    </submittedName>
</protein>